<keyword evidence="1" id="KW-1133">Transmembrane helix</keyword>
<dbReference type="Pfam" id="PF20226">
    <property type="entry name" value="DUF6585"/>
    <property type="match status" value="1"/>
</dbReference>
<feature type="transmembrane region" description="Helical" evidence="1">
    <location>
        <begin position="20"/>
        <end position="46"/>
    </location>
</feature>
<reference evidence="2 3" key="1">
    <citation type="submission" date="2019-12" db="EMBL/GenBank/DDBJ databases">
        <title>Chitinophaga sp. strain ysch24 (GDMCC 1.1355), whole genome shotgun sequence.</title>
        <authorList>
            <person name="Zhang X."/>
        </authorList>
    </citation>
    <scope>NUCLEOTIDE SEQUENCE [LARGE SCALE GENOMIC DNA]</scope>
    <source>
        <strain evidence="3">ysch24</strain>
    </source>
</reference>
<name>A0A7K1UCA5_9BACT</name>
<sequence>MNTQNELGGLVYKSAPSKTFFYFSVVIMILFSAICALIYFGGILPVKNGTAHFSGDISVLYGAIAFIMTLAILIILLANYRTKGAVFYICEQGIIADHKGQQKATRFADMRDIYLFSSGRQLYFLNNLAYRSNEHQEWQAIPTTYRNSAKVIEYIRTQHQAIHAPKVLQHLSAGKSITFHYIDQSAVIAKKFTAIGTKSFLKVQSKELILQKDSLKIGDQLIPLSDVQRFSVSDWTSQIQLFDRQGKPLLKTFFSSVFSGDTFVFVLNRLVNP</sequence>
<gene>
    <name evidence="2" type="ORF">GO493_27385</name>
</gene>
<evidence type="ECO:0000313" key="2">
    <source>
        <dbReference type="EMBL" id="MVT12014.1"/>
    </source>
</evidence>
<dbReference type="Proteomes" id="UP000461730">
    <property type="component" value="Unassembled WGS sequence"/>
</dbReference>
<accession>A0A7K1UCA5</accession>
<dbReference type="InterPro" id="IPR046492">
    <property type="entry name" value="DUF6585"/>
</dbReference>
<evidence type="ECO:0000313" key="3">
    <source>
        <dbReference type="Proteomes" id="UP000461730"/>
    </source>
</evidence>
<keyword evidence="1" id="KW-0812">Transmembrane</keyword>
<organism evidence="2 3">
    <name type="scientific">Chitinophaga tropicalis</name>
    <dbReference type="NCBI Taxonomy" id="2683588"/>
    <lineage>
        <taxon>Bacteria</taxon>
        <taxon>Pseudomonadati</taxon>
        <taxon>Bacteroidota</taxon>
        <taxon>Chitinophagia</taxon>
        <taxon>Chitinophagales</taxon>
        <taxon>Chitinophagaceae</taxon>
        <taxon>Chitinophaga</taxon>
    </lineage>
</organism>
<proteinExistence type="predicted"/>
<feature type="transmembrane region" description="Helical" evidence="1">
    <location>
        <begin position="58"/>
        <end position="80"/>
    </location>
</feature>
<comment type="caution">
    <text evidence="2">The sequence shown here is derived from an EMBL/GenBank/DDBJ whole genome shotgun (WGS) entry which is preliminary data.</text>
</comment>
<protein>
    <submittedName>
        <fullName evidence="2">Uncharacterized protein</fullName>
    </submittedName>
</protein>
<evidence type="ECO:0000256" key="1">
    <source>
        <dbReference type="SAM" id="Phobius"/>
    </source>
</evidence>
<dbReference type="RefSeq" id="WP_157309436.1">
    <property type="nucleotide sequence ID" value="NZ_WRXN01000018.1"/>
</dbReference>
<dbReference type="AlphaFoldDB" id="A0A7K1UCA5"/>
<keyword evidence="3" id="KW-1185">Reference proteome</keyword>
<keyword evidence="1" id="KW-0472">Membrane</keyword>
<dbReference type="EMBL" id="WRXN01000018">
    <property type="protein sequence ID" value="MVT12014.1"/>
    <property type="molecule type" value="Genomic_DNA"/>
</dbReference>